<sequence length="141" mass="15228">MLTGDLLDAIGGLAALIKVYAAKLPSMVRLNAVPSGVKPSMEAIDSYETIVSRIRSQSAGTPYKGLNESFVSSLEAFEIGNLLGAVQPLLMVLDHLERMQSEKEINVGRLDEQRFKEYRVVLRKVLPGNQPELDGAGGGIS</sequence>
<gene>
    <name evidence="1" type="ORF">Nkreftii_003789</name>
</gene>
<proteinExistence type="predicted"/>
<reference evidence="1 2" key="1">
    <citation type="journal article" date="2020" name="ISME J.">
        <title>Enrichment and physiological characterization of a novel comammox Nitrospira indicates ammonium inhibition of complete nitrification.</title>
        <authorList>
            <person name="Sakoula D."/>
            <person name="Koch H."/>
            <person name="Frank J."/>
            <person name="Jetten M.S.M."/>
            <person name="van Kessel M.A.H.J."/>
            <person name="Lucker S."/>
        </authorList>
    </citation>
    <scope>NUCLEOTIDE SEQUENCE [LARGE SCALE GENOMIC DNA]</scope>
    <source>
        <strain evidence="1">Comreactor17</strain>
    </source>
</reference>
<evidence type="ECO:0000313" key="2">
    <source>
        <dbReference type="Proteomes" id="UP000593737"/>
    </source>
</evidence>
<accession>A0A7S8J211</accession>
<name>A0A7S8J211_9BACT</name>
<protein>
    <submittedName>
        <fullName evidence="1">Uncharacterized protein</fullName>
    </submittedName>
</protein>
<dbReference type="EMBL" id="CP047423">
    <property type="protein sequence ID" value="QPD06015.1"/>
    <property type="molecule type" value="Genomic_DNA"/>
</dbReference>
<evidence type="ECO:0000313" key="1">
    <source>
        <dbReference type="EMBL" id="QPD06015.1"/>
    </source>
</evidence>
<dbReference type="KEGG" id="nkf:Nkreftii_003789"/>
<dbReference type="Proteomes" id="UP000593737">
    <property type="component" value="Chromosome"/>
</dbReference>
<dbReference type="AlphaFoldDB" id="A0A7S8J211"/>
<organism evidence="1 2">
    <name type="scientific">Candidatus Nitrospira kreftii</name>
    <dbReference type="NCBI Taxonomy" id="2652173"/>
    <lineage>
        <taxon>Bacteria</taxon>
        <taxon>Pseudomonadati</taxon>
        <taxon>Nitrospirota</taxon>
        <taxon>Nitrospiria</taxon>
        <taxon>Nitrospirales</taxon>
        <taxon>Nitrospiraceae</taxon>
        <taxon>Nitrospira</taxon>
    </lineage>
</organism>